<protein>
    <submittedName>
        <fullName evidence="11">Transposase, IS605 OrfB family</fullName>
    </submittedName>
</protein>
<evidence type="ECO:0000256" key="3">
    <source>
        <dbReference type="ARBA" id="ARBA00022578"/>
    </source>
</evidence>
<evidence type="ECO:0000256" key="7">
    <source>
        <dbReference type="ARBA" id="ARBA00023172"/>
    </source>
</evidence>
<keyword evidence="6" id="KW-0238">DNA-binding</keyword>
<keyword evidence="5" id="KW-0862">Zinc</keyword>
<dbReference type="GO" id="GO:0006310">
    <property type="term" value="P:DNA recombination"/>
    <property type="evidence" value="ECO:0007669"/>
    <property type="project" value="UniProtKB-KW"/>
</dbReference>
<evidence type="ECO:0000256" key="5">
    <source>
        <dbReference type="ARBA" id="ARBA00022833"/>
    </source>
</evidence>
<evidence type="ECO:0000313" key="11">
    <source>
        <dbReference type="EMBL" id="AGY57408.1"/>
    </source>
</evidence>
<dbReference type="GO" id="GO:0032196">
    <property type="term" value="P:transposition"/>
    <property type="evidence" value="ECO:0007669"/>
    <property type="project" value="UniProtKB-KW"/>
</dbReference>
<dbReference type="PANTHER" id="PTHR30405">
    <property type="entry name" value="TRANSPOSASE"/>
    <property type="match status" value="1"/>
</dbReference>
<dbReference type="Pfam" id="PF07282">
    <property type="entry name" value="Cas12f1-like_TNB"/>
    <property type="match status" value="1"/>
</dbReference>
<comment type="similarity">
    <text evidence="2">In the N-terminal section; belongs to the transposase 2 family.</text>
</comment>
<keyword evidence="3" id="KW-0815">Transposition</keyword>
<evidence type="ECO:0000313" key="12">
    <source>
        <dbReference type="Proteomes" id="UP000017396"/>
    </source>
</evidence>
<accession>U5QEX9</accession>
<keyword evidence="12" id="KW-1185">Reference proteome</keyword>
<dbReference type="KEGG" id="glj:GKIL_1162"/>
<feature type="domain" description="Cas12f1-like TNB" evidence="9">
    <location>
        <begin position="290"/>
        <end position="355"/>
    </location>
</feature>
<dbReference type="GO" id="GO:0046872">
    <property type="term" value="F:metal ion binding"/>
    <property type="evidence" value="ECO:0007669"/>
    <property type="project" value="UniProtKB-KW"/>
</dbReference>
<dbReference type="InterPro" id="IPR010095">
    <property type="entry name" value="Cas12f1-like_TNB"/>
</dbReference>
<dbReference type="RefSeq" id="WP_023172479.1">
    <property type="nucleotide sequence ID" value="NC_022600.1"/>
</dbReference>
<feature type="domain" description="Probable transposase IS891/IS1136/IS1341" evidence="8">
    <location>
        <begin position="165"/>
        <end position="278"/>
    </location>
</feature>
<dbReference type="AlphaFoldDB" id="U5QEX9"/>
<dbReference type="STRING" id="1183438.GKIL_1162"/>
<dbReference type="InterPro" id="IPR021027">
    <property type="entry name" value="Transposase_put_HTH"/>
</dbReference>
<keyword evidence="7" id="KW-0233">DNA recombination</keyword>
<evidence type="ECO:0000256" key="6">
    <source>
        <dbReference type="ARBA" id="ARBA00023125"/>
    </source>
</evidence>
<keyword evidence="4" id="KW-0479">Metal-binding</keyword>
<evidence type="ECO:0000259" key="8">
    <source>
        <dbReference type="Pfam" id="PF01385"/>
    </source>
</evidence>
<dbReference type="NCBIfam" id="NF040570">
    <property type="entry name" value="guided_TnpB"/>
    <property type="match status" value="1"/>
</dbReference>
<dbReference type="InterPro" id="IPR001959">
    <property type="entry name" value="Transposase"/>
</dbReference>
<proteinExistence type="inferred from homology"/>
<feature type="domain" description="Transposase putative helix-turn-helix" evidence="10">
    <location>
        <begin position="1"/>
        <end position="44"/>
    </location>
</feature>
<dbReference type="EMBL" id="CP003587">
    <property type="protein sequence ID" value="AGY57408.1"/>
    <property type="molecule type" value="Genomic_DNA"/>
</dbReference>
<dbReference type="InterPro" id="IPR051399">
    <property type="entry name" value="RNA-guided_DNA_endo/Transpos"/>
</dbReference>
<dbReference type="OrthoDB" id="448372at2"/>
<dbReference type="HOGENOM" id="CLU_032903_0_1_3"/>
<evidence type="ECO:0000256" key="1">
    <source>
        <dbReference type="ARBA" id="ARBA00008761"/>
    </source>
</evidence>
<evidence type="ECO:0000256" key="4">
    <source>
        <dbReference type="ARBA" id="ARBA00022723"/>
    </source>
</evidence>
<sequence length="379" mass="42867">MIKTFQYRLYPTKSQAKSLVATLETCRRFYNLCLEERKMAYQLQGQTITKVQQLRRVKQYRKSHAFAAKVHSHVLQVVVADIDKAFGAFFRRAKAGETPGYPRFKGRNRFRSFGLKELGNGFKLDGRRLKLFGVGRLAVRWHRPLVGTIKTLRIAYKAGQWFGSFACEVQTAQVAATGKEVGVDLGINSLIATSDGQHEENPRWYRSEQSKLRVLQRSVARKLKGGTGRKKAVLALQKQHARIVGRRKDFLDKLAYRLISRYDRIALEDLRITNMVRNRHLSKSILDAGWGYFTQRLAHSAASANRVVSLVSPAYTSKTCSCCGAVFEHLTLAQRWVECSCGLSMDRDENAARNILRLGQSLWASSSTMVGFAQEAVAL</sequence>
<gene>
    <name evidence="11" type="ORF">GKIL_1162</name>
</gene>
<comment type="similarity">
    <text evidence="1">In the C-terminal section; belongs to the transposase 35 family.</text>
</comment>
<dbReference type="Proteomes" id="UP000017396">
    <property type="component" value="Chromosome"/>
</dbReference>
<evidence type="ECO:0000259" key="9">
    <source>
        <dbReference type="Pfam" id="PF07282"/>
    </source>
</evidence>
<dbReference type="Pfam" id="PF12323">
    <property type="entry name" value="HTH_OrfB_IS605"/>
    <property type="match status" value="1"/>
</dbReference>
<dbReference type="GO" id="GO:0003677">
    <property type="term" value="F:DNA binding"/>
    <property type="evidence" value="ECO:0007669"/>
    <property type="project" value="UniProtKB-KW"/>
</dbReference>
<dbReference type="PANTHER" id="PTHR30405:SF25">
    <property type="entry name" value="RNA-GUIDED DNA ENDONUCLEASE INSQ-RELATED"/>
    <property type="match status" value="1"/>
</dbReference>
<reference evidence="11 12" key="1">
    <citation type="journal article" date="2013" name="PLoS ONE">
        <title>Cultivation and Complete Genome Sequencing of Gloeobacter kilaueensis sp. nov., from a Lava Cave in Kilauea Caldera, Hawai'i.</title>
        <authorList>
            <person name="Saw J.H."/>
            <person name="Schatz M."/>
            <person name="Brown M.V."/>
            <person name="Kunkel D.D."/>
            <person name="Foster J.S."/>
            <person name="Shick H."/>
            <person name="Christensen S."/>
            <person name="Hou S."/>
            <person name="Wan X."/>
            <person name="Donachie S.P."/>
        </authorList>
    </citation>
    <scope>NUCLEOTIDE SEQUENCE [LARGE SCALE GENOMIC DNA]</scope>
    <source>
        <strain evidence="12">JS</strain>
    </source>
</reference>
<dbReference type="eggNOG" id="COG0675">
    <property type="taxonomic scope" value="Bacteria"/>
</dbReference>
<evidence type="ECO:0000256" key="2">
    <source>
        <dbReference type="ARBA" id="ARBA00011044"/>
    </source>
</evidence>
<dbReference type="Pfam" id="PF01385">
    <property type="entry name" value="OrfB_IS605"/>
    <property type="match status" value="1"/>
</dbReference>
<organism evidence="11 12">
    <name type="scientific">Gloeobacter kilaueensis (strain ATCC BAA-2537 / CCAP 1431/1 / ULC 316 / JS1)</name>
    <dbReference type="NCBI Taxonomy" id="1183438"/>
    <lineage>
        <taxon>Bacteria</taxon>
        <taxon>Bacillati</taxon>
        <taxon>Cyanobacteriota</taxon>
        <taxon>Cyanophyceae</taxon>
        <taxon>Gloeobacterales</taxon>
        <taxon>Gloeobacteraceae</taxon>
        <taxon>Gloeobacter</taxon>
    </lineage>
</organism>
<evidence type="ECO:0000259" key="10">
    <source>
        <dbReference type="Pfam" id="PF12323"/>
    </source>
</evidence>
<name>U5QEX9_GLOK1</name>